<dbReference type="PROSITE" id="PS51339">
    <property type="entry name" value="PPASE_MYOTUBULARIN"/>
    <property type="match status" value="1"/>
</dbReference>
<dbReference type="GO" id="GO:0016020">
    <property type="term" value="C:membrane"/>
    <property type="evidence" value="ECO:0007669"/>
    <property type="project" value="TreeGrafter"/>
</dbReference>
<reference evidence="5" key="2">
    <citation type="submission" date="2023-02" db="EMBL/GenBank/DDBJ databases">
        <authorList>
            <consortium name="DOE Joint Genome Institute"/>
            <person name="Mondo S.J."/>
            <person name="Chang Y."/>
            <person name="Wang Y."/>
            <person name="Ahrendt S."/>
            <person name="Andreopoulos W."/>
            <person name="Barry K."/>
            <person name="Beard J."/>
            <person name="Benny G.L."/>
            <person name="Blankenship S."/>
            <person name="Bonito G."/>
            <person name="Cuomo C."/>
            <person name="Desiro A."/>
            <person name="Gervers K.A."/>
            <person name="Hundley H."/>
            <person name="Kuo A."/>
            <person name="LaButti K."/>
            <person name="Lang B.F."/>
            <person name="Lipzen A."/>
            <person name="O'Donnell K."/>
            <person name="Pangilinan J."/>
            <person name="Reynolds N."/>
            <person name="Sandor L."/>
            <person name="Smith M.W."/>
            <person name="Tsang A."/>
            <person name="Grigoriev I.V."/>
            <person name="Stajich J.E."/>
            <person name="Spatafora J.W."/>
        </authorList>
    </citation>
    <scope>NUCLEOTIDE SEQUENCE</scope>
    <source>
        <strain evidence="5">RSA 2281</strain>
    </source>
</reference>
<dbReference type="SUPFAM" id="SSF52799">
    <property type="entry name" value="(Phosphotyrosine protein) phosphatases II"/>
    <property type="match status" value="1"/>
</dbReference>
<evidence type="ECO:0000259" key="4">
    <source>
        <dbReference type="PROSITE" id="PS51339"/>
    </source>
</evidence>
<dbReference type="GO" id="GO:0004438">
    <property type="term" value="F:phosphatidylinositol-3-phosphate phosphatase activity"/>
    <property type="evidence" value="ECO:0007669"/>
    <property type="project" value="TreeGrafter"/>
</dbReference>
<comment type="caution">
    <text evidence="5">The sequence shown here is derived from an EMBL/GenBank/DDBJ whole genome shotgun (WGS) entry which is preliminary data.</text>
</comment>
<organism evidence="5 6">
    <name type="scientific">Phascolomyces articulosus</name>
    <dbReference type="NCBI Taxonomy" id="60185"/>
    <lineage>
        <taxon>Eukaryota</taxon>
        <taxon>Fungi</taxon>
        <taxon>Fungi incertae sedis</taxon>
        <taxon>Mucoromycota</taxon>
        <taxon>Mucoromycotina</taxon>
        <taxon>Mucoromycetes</taxon>
        <taxon>Mucorales</taxon>
        <taxon>Lichtheimiaceae</taxon>
        <taxon>Phascolomyces</taxon>
    </lineage>
</organism>
<dbReference type="Pfam" id="PF06602">
    <property type="entry name" value="Myotub-related"/>
    <property type="match status" value="1"/>
</dbReference>
<keyword evidence="6" id="KW-1185">Reference proteome</keyword>
<dbReference type="Pfam" id="PF21098">
    <property type="entry name" value="PH-GRAM_MTMR6-like"/>
    <property type="match status" value="1"/>
</dbReference>
<dbReference type="AlphaFoldDB" id="A0AAD5K2Z5"/>
<evidence type="ECO:0000256" key="2">
    <source>
        <dbReference type="PIRSR" id="PIRSR630564-1"/>
    </source>
</evidence>
<dbReference type="InterPro" id="IPR011993">
    <property type="entry name" value="PH-like_dom_sf"/>
</dbReference>
<sequence length="578" mass="66675">MMHQSRIDLLKITQVQDVLLEKGNEVHTGTVHLTVHNLIFNYPEGEIWIPYPIIHTVERRPASLQTGRHPLYIRCRDFLSITLSMLKEGEAQDVFDSVQKLTCISSTEQLYAYSYQPQQPFTSTNGWKVYDPLKEYERMGVGTKNDNWRFTTINRDYTYSPTYPRTLVVPTRISDNVLNYAAKYRSKGRIPVLSYLHWYNMATITRSSQPMVGFKQARSIQDEKLIEATFASNVPTSPSGQVVYGSTAANLIVDARPMANAMGNVARGAGTENMENYKNCKKTYIAIDNIHVMRDSLAKMCEAMQGTDTGGQVNRGGLQRSNWLRHIATLLEGTEQIVKNVHVYNSHVLVHCSDGWDRTAQLVSISELCLDPYFRTFEGFQILIEKEWVSFGHKFADRCGHLSNEKYFVNLANNTGNAATNTIKDMQNKFYKSNYYQKETSPVFHQFLDCVYQLLRQCPTRFEFNEKMLIDLHYHAYSCQFGTFLFNCEAERTHHYPQSKTYSIWDYFNTHKERFINDMYDPKKDQDLVDDGGVLFPDTRNIKYWSGLFNRQEDEVNEPITYGVSHGMAHPLADVEDA</sequence>
<evidence type="ECO:0000256" key="3">
    <source>
        <dbReference type="PIRSR" id="PIRSR630564-2"/>
    </source>
</evidence>
<dbReference type="Proteomes" id="UP001209540">
    <property type="component" value="Unassembled WGS sequence"/>
</dbReference>
<name>A0AAD5K2Z5_9FUNG</name>
<comment type="similarity">
    <text evidence="1">Belongs to the protein-tyrosine phosphatase family. Non-receptor class myotubularin subfamily.</text>
</comment>
<feature type="binding site" evidence="3">
    <location>
        <begin position="352"/>
        <end position="358"/>
    </location>
    <ligand>
        <name>substrate</name>
    </ligand>
</feature>
<dbReference type="SUPFAM" id="SSF50729">
    <property type="entry name" value="PH domain-like"/>
    <property type="match status" value="1"/>
</dbReference>
<dbReference type="InterPro" id="IPR030564">
    <property type="entry name" value="Myotubularin"/>
</dbReference>
<feature type="binding site" evidence="3">
    <location>
        <begin position="289"/>
        <end position="290"/>
    </location>
    <ligand>
        <name>substrate</name>
    </ligand>
</feature>
<dbReference type="PANTHER" id="PTHR10807">
    <property type="entry name" value="MYOTUBULARIN-RELATED"/>
    <property type="match status" value="1"/>
</dbReference>
<dbReference type="EMBL" id="JAIXMP010000010">
    <property type="protein sequence ID" value="KAI9266776.1"/>
    <property type="molecule type" value="Genomic_DNA"/>
</dbReference>
<proteinExistence type="inferred from homology"/>
<dbReference type="PANTHER" id="PTHR10807:SF128">
    <property type="entry name" value="PHOSPHATIDYLINOSITOL-3,5-BISPHOSPHATE 3-PHOSPHATASE"/>
    <property type="match status" value="1"/>
</dbReference>
<evidence type="ECO:0000313" key="5">
    <source>
        <dbReference type="EMBL" id="KAI9266776.1"/>
    </source>
</evidence>
<evidence type="ECO:0000313" key="6">
    <source>
        <dbReference type="Proteomes" id="UP001209540"/>
    </source>
</evidence>
<dbReference type="GO" id="GO:0046856">
    <property type="term" value="P:phosphatidylinositol dephosphorylation"/>
    <property type="evidence" value="ECO:0007669"/>
    <property type="project" value="TreeGrafter"/>
</dbReference>
<dbReference type="InterPro" id="IPR010569">
    <property type="entry name" value="Myotubularin-like_Pase_dom"/>
</dbReference>
<gene>
    <name evidence="5" type="ORF">BDA99DRAFT_506659</name>
</gene>
<dbReference type="InterPro" id="IPR029021">
    <property type="entry name" value="Prot-tyrosine_phosphatase-like"/>
</dbReference>
<dbReference type="GO" id="GO:0005737">
    <property type="term" value="C:cytoplasm"/>
    <property type="evidence" value="ECO:0007669"/>
    <property type="project" value="TreeGrafter"/>
</dbReference>
<dbReference type="InterPro" id="IPR016130">
    <property type="entry name" value="Tyr_Pase_AS"/>
</dbReference>
<feature type="domain" description="Myotubularin phosphatase" evidence="4">
    <location>
        <begin position="126"/>
        <end position="549"/>
    </location>
</feature>
<protein>
    <submittedName>
        <fullName evidence="5">Protein-tyrosine phosphatase-like protein</fullName>
    </submittedName>
</protein>
<dbReference type="InterPro" id="IPR048994">
    <property type="entry name" value="PH-GRAM_MTMR6-9"/>
</dbReference>
<dbReference type="Gene3D" id="2.30.29.30">
    <property type="entry name" value="Pleckstrin-homology domain (PH domain)/Phosphotyrosine-binding domain (PTB)"/>
    <property type="match status" value="1"/>
</dbReference>
<feature type="active site" description="Phosphocysteine intermediate" evidence="2">
    <location>
        <position position="352"/>
    </location>
</feature>
<reference evidence="5" key="1">
    <citation type="journal article" date="2022" name="IScience">
        <title>Evolution of zygomycete secretomes and the origins of terrestrial fungal ecologies.</title>
        <authorList>
            <person name="Chang Y."/>
            <person name="Wang Y."/>
            <person name="Mondo S."/>
            <person name="Ahrendt S."/>
            <person name="Andreopoulos W."/>
            <person name="Barry K."/>
            <person name="Beard J."/>
            <person name="Benny G.L."/>
            <person name="Blankenship S."/>
            <person name="Bonito G."/>
            <person name="Cuomo C."/>
            <person name="Desiro A."/>
            <person name="Gervers K.A."/>
            <person name="Hundley H."/>
            <person name="Kuo A."/>
            <person name="LaButti K."/>
            <person name="Lang B.F."/>
            <person name="Lipzen A."/>
            <person name="O'Donnell K."/>
            <person name="Pangilinan J."/>
            <person name="Reynolds N."/>
            <person name="Sandor L."/>
            <person name="Smith M.E."/>
            <person name="Tsang A."/>
            <person name="Grigoriev I.V."/>
            <person name="Stajich J.E."/>
            <person name="Spatafora J.W."/>
        </authorList>
    </citation>
    <scope>NUCLEOTIDE SEQUENCE</scope>
    <source>
        <strain evidence="5">RSA 2281</strain>
    </source>
</reference>
<dbReference type="PROSITE" id="PS00383">
    <property type="entry name" value="TYR_PHOSPHATASE_1"/>
    <property type="match status" value="1"/>
</dbReference>
<accession>A0AAD5K2Z5</accession>
<evidence type="ECO:0000256" key="1">
    <source>
        <dbReference type="ARBA" id="ARBA00007471"/>
    </source>
</evidence>